<dbReference type="GO" id="GO:0005615">
    <property type="term" value="C:extracellular space"/>
    <property type="evidence" value="ECO:0007669"/>
    <property type="project" value="TreeGrafter"/>
</dbReference>
<dbReference type="EMBL" id="KB201362">
    <property type="protein sequence ID" value="ESO97017.1"/>
    <property type="molecule type" value="Genomic_DNA"/>
</dbReference>
<name>V4AIZ4_LOTGI</name>
<dbReference type="KEGG" id="lgi:LOTGIDRAFT_231761"/>
<evidence type="ECO:0000256" key="1">
    <source>
        <dbReference type="ARBA" id="ARBA00009800"/>
    </source>
</evidence>
<dbReference type="SUPFAM" id="SSF51445">
    <property type="entry name" value="(Trans)glycosidases"/>
    <property type="match status" value="1"/>
</dbReference>
<keyword evidence="2" id="KW-1133">Transmembrane helix</keyword>
<dbReference type="PANTHER" id="PTHR46145:SF4">
    <property type="entry name" value="HEPARANASE"/>
    <property type="match status" value="1"/>
</dbReference>
<dbReference type="InterPro" id="IPR005199">
    <property type="entry name" value="Glyco_hydro_79"/>
</dbReference>
<dbReference type="STRING" id="225164.V4AIZ4"/>
<dbReference type="GeneID" id="20248706"/>
<dbReference type="Pfam" id="PF03662">
    <property type="entry name" value="Glyco_hydro_79n"/>
    <property type="match status" value="1"/>
</dbReference>
<protein>
    <submittedName>
        <fullName evidence="3">Uncharacterized protein</fullName>
    </submittedName>
</protein>
<evidence type="ECO:0000256" key="2">
    <source>
        <dbReference type="SAM" id="Phobius"/>
    </source>
</evidence>
<feature type="transmembrane region" description="Helical" evidence="2">
    <location>
        <begin position="6"/>
        <end position="27"/>
    </location>
</feature>
<dbReference type="HOGENOM" id="CLU_021823_0_1_1"/>
<dbReference type="InterPro" id="IPR017853">
    <property type="entry name" value="GH"/>
</dbReference>
<dbReference type="PANTHER" id="PTHR46145">
    <property type="entry name" value="HEPARANASE"/>
    <property type="match status" value="1"/>
</dbReference>
<dbReference type="Gene3D" id="3.20.20.80">
    <property type="entry name" value="Glycosidases"/>
    <property type="match status" value="1"/>
</dbReference>
<gene>
    <name evidence="3" type="ORF">LOTGIDRAFT_231761</name>
</gene>
<dbReference type="RefSeq" id="XP_009052501.1">
    <property type="nucleotide sequence ID" value="XM_009054253.1"/>
</dbReference>
<dbReference type="GO" id="GO:0016020">
    <property type="term" value="C:membrane"/>
    <property type="evidence" value="ECO:0007669"/>
    <property type="project" value="InterPro"/>
</dbReference>
<comment type="similarity">
    <text evidence="1">Belongs to the glycosyl hydrolase 79 family.</text>
</comment>
<dbReference type="AlphaFoldDB" id="V4AIZ4"/>
<keyword evidence="4" id="KW-1185">Reference proteome</keyword>
<dbReference type="CTD" id="20248706"/>
<sequence length="516" mass="57848">MEVIRFLIYITIFGLAILLLQENLLFLSQILYKVSTAKHVTVSFKDVFVGNHVSERFLSVTFSCSLFRHKHTSKHFPLRSKKMKTLARELSPSYLRVGGTLCDFLIFNMTEDTTLRFKPHKPRYIQINGEWIDANTNFTMTPYDWDLLNIFAMESGWDLIFDFNVFLRKNGQWDPTNAIELLKYTIQQGYKPAGYELGNEPNSLFHKFNFSIPAPEMAEYFSILKQTLDSLPALGKPIIVGPDTTAMRHKSAREYFIKFLESGGGDIVDIASFHHYYLNSATATVAEFHEAKVLDSLIVQLNDALAACRNYAPGKQCWLGETSSSYGGGAGGISDRYVASFLWLDKLGLSAKMGLQGVMRQSFYGGNYGLIDANLDPNPDYWLTVLYKRLVGNIVLDIGTSTNTNLRYYAQCANINSTMGYKVGDVVVYLMNIGGEAISVDIKGVSSSTYHIYMLSPGDSTLTSQSVKLNGEILKMQSDVILPIFDPIVQEGGQITVNPYNMGFIVLPNSKLLQCI</sequence>
<keyword evidence="2" id="KW-0472">Membrane</keyword>
<dbReference type="GO" id="GO:0016798">
    <property type="term" value="F:hydrolase activity, acting on glycosyl bonds"/>
    <property type="evidence" value="ECO:0007669"/>
    <property type="project" value="InterPro"/>
</dbReference>
<reference evidence="3 4" key="1">
    <citation type="journal article" date="2013" name="Nature">
        <title>Insights into bilaterian evolution from three spiralian genomes.</title>
        <authorList>
            <person name="Simakov O."/>
            <person name="Marletaz F."/>
            <person name="Cho S.J."/>
            <person name="Edsinger-Gonzales E."/>
            <person name="Havlak P."/>
            <person name="Hellsten U."/>
            <person name="Kuo D.H."/>
            <person name="Larsson T."/>
            <person name="Lv J."/>
            <person name="Arendt D."/>
            <person name="Savage R."/>
            <person name="Osoegawa K."/>
            <person name="de Jong P."/>
            <person name="Grimwood J."/>
            <person name="Chapman J.A."/>
            <person name="Shapiro H."/>
            <person name="Aerts A."/>
            <person name="Otillar R.P."/>
            <person name="Terry A.Y."/>
            <person name="Boore J.L."/>
            <person name="Grigoriev I.V."/>
            <person name="Lindberg D.R."/>
            <person name="Seaver E.C."/>
            <person name="Weisblat D.A."/>
            <person name="Putnam N.H."/>
            <person name="Rokhsar D.S."/>
        </authorList>
    </citation>
    <scope>NUCLEOTIDE SEQUENCE [LARGE SCALE GENOMIC DNA]</scope>
</reference>
<accession>V4AIZ4</accession>
<dbReference type="OrthoDB" id="10066041at2759"/>
<evidence type="ECO:0000313" key="4">
    <source>
        <dbReference type="Proteomes" id="UP000030746"/>
    </source>
</evidence>
<dbReference type="OMA" id="CTPFTKN"/>
<dbReference type="Proteomes" id="UP000030746">
    <property type="component" value="Unassembled WGS sequence"/>
</dbReference>
<keyword evidence="2" id="KW-0812">Transmembrane</keyword>
<proteinExistence type="inferred from homology"/>
<dbReference type="GO" id="GO:0031012">
    <property type="term" value="C:extracellular matrix"/>
    <property type="evidence" value="ECO:0007669"/>
    <property type="project" value="TreeGrafter"/>
</dbReference>
<organism evidence="3 4">
    <name type="scientific">Lottia gigantea</name>
    <name type="common">Giant owl limpet</name>
    <dbReference type="NCBI Taxonomy" id="225164"/>
    <lineage>
        <taxon>Eukaryota</taxon>
        <taxon>Metazoa</taxon>
        <taxon>Spiralia</taxon>
        <taxon>Lophotrochozoa</taxon>
        <taxon>Mollusca</taxon>
        <taxon>Gastropoda</taxon>
        <taxon>Patellogastropoda</taxon>
        <taxon>Lottioidea</taxon>
        <taxon>Lottiidae</taxon>
        <taxon>Lottia</taxon>
    </lineage>
</organism>
<evidence type="ECO:0000313" key="3">
    <source>
        <dbReference type="EMBL" id="ESO97017.1"/>
    </source>
</evidence>